<keyword evidence="2" id="KW-1185">Reference proteome</keyword>
<dbReference type="Proteomes" id="UP000011115">
    <property type="component" value="Unassembled WGS sequence"/>
</dbReference>
<reference evidence="2" key="1">
    <citation type="journal article" date="2011" name="Nature">
        <title>Genome sequence and analysis of the tuber crop potato.</title>
        <authorList>
            <consortium name="The Potato Genome Sequencing Consortium"/>
        </authorList>
    </citation>
    <scope>NUCLEOTIDE SEQUENCE [LARGE SCALE GENOMIC DNA]</scope>
    <source>
        <strain evidence="2">cv. DM1-3 516 R44</strain>
    </source>
</reference>
<sequence>MSFCISIRNSFILQVAEDLNILNGVASQNDSSDAILVSENLAFVDIQTTSLCKKSVHQKSITYVIPMSDQFSSAFQKSADLDAMINEMTDELQPPEYFVLLGCVPNP</sequence>
<proteinExistence type="predicted"/>
<name>M1CJT5_SOLTU</name>
<dbReference type="AlphaFoldDB" id="M1CJT5"/>
<protein>
    <submittedName>
        <fullName evidence="1">Uncharacterized protein</fullName>
    </submittedName>
</protein>
<dbReference type="InParanoid" id="M1CJT5"/>
<organism evidence="1 2">
    <name type="scientific">Solanum tuberosum</name>
    <name type="common">Potato</name>
    <dbReference type="NCBI Taxonomy" id="4113"/>
    <lineage>
        <taxon>Eukaryota</taxon>
        <taxon>Viridiplantae</taxon>
        <taxon>Streptophyta</taxon>
        <taxon>Embryophyta</taxon>
        <taxon>Tracheophyta</taxon>
        <taxon>Spermatophyta</taxon>
        <taxon>Magnoliopsida</taxon>
        <taxon>eudicotyledons</taxon>
        <taxon>Gunneridae</taxon>
        <taxon>Pentapetalae</taxon>
        <taxon>asterids</taxon>
        <taxon>lamiids</taxon>
        <taxon>Solanales</taxon>
        <taxon>Solanaceae</taxon>
        <taxon>Solanoideae</taxon>
        <taxon>Solaneae</taxon>
        <taxon>Solanum</taxon>
    </lineage>
</organism>
<accession>M1CJT5</accession>
<dbReference type="ExpressionAtlas" id="M1CJT5">
    <property type="expression patterns" value="baseline"/>
</dbReference>
<evidence type="ECO:0000313" key="2">
    <source>
        <dbReference type="Proteomes" id="UP000011115"/>
    </source>
</evidence>
<dbReference type="Gramene" id="PGSC0003DMT400069023">
    <property type="protein sequence ID" value="PGSC0003DMT400069023"/>
    <property type="gene ID" value="PGSC0003DMG400026847"/>
</dbReference>
<dbReference type="PaxDb" id="4113-PGSC0003DMT400069023"/>
<dbReference type="HOGENOM" id="CLU_2390317_0_0_1"/>
<reference evidence="1" key="2">
    <citation type="submission" date="2015-06" db="UniProtKB">
        <authorList>
            <consortium name="EnsemblPlants"/>
        </authorList>
    </citation>
    <scope>IDENTIFICATION</scope>
    <source>
        <strain evidence="1">DM1-3 516 R44</strain>
    </source>
</reference>
<evidence type="ECO:0000313" key="1">
    <source>
        <dbReference type="EnsemblPlants" id="PGSC0003DMT400069023"/>
    </source>
</evidence>
<dbReference type="EnsemblPlants" id="PGSC0003DMT400069023">
    <property type="protein sequence ID" value="PGSC0003DMT400069023"/>
    <property type="gene ID" value="PGSC0003DMG400026847"/>
</dbReference>